<gene>
    <name evidence="2" type="ORF">ZHAS_00017158</name>
</gene>
<evidence type="ECO:0000256" key="1">
    <source>
        <dbReference type="SAM" id="MobiDB-lite"/>
    </source>
</evidence>
<accession>A0A084WFA1</accession>
<feature type="region of interest" description="Disordered" evidence="1">
    <location>
        <begin position="36"/>
        <end position="57"/>
    </location>
</feature>
<dbReference type="EMBL" id="KE525342">
    <property type="protein sequence ID" value="KFB48895.1"/>
    <property type="molecule type" value="Genomic_DNA"/>
</dbReference>
<dbReference type="VEuPathDB" id="VectorBase:ASIC017158"/>
<protein>
    <submittedName>
        <fullName evidence="2 3">Putative Zn finger protein</fullName>
    </submittedName>
</protein>
<keyword evidence="4" id="KW-1185">Reference proteome</keyword>
<evidence type="ECO:0000313" key="3">
    <source>
        <dbReference type="EnsemblMetazoa" id="ASIC017158-PA"/>
    </source>
</evidence>
<sequence>MELYSVRTKLLRHIADMFSWISKQIPGPEVPRVERSAFQSAAGGHSEQASDRPSTQARQWTLAVRRNVLDRGAKYPL</sequence>
<proteinExistence type="predicted"/>
<dbReference type="EnsemblMetazoa" id="ASIC017158-RA">
    <property type="protein sequence ID" value="ASIC017158-PA"/>
    <property type="gene ID" value="ASIC017158"/>
</dbReference>
<dbReference type="EMBL" id="ATLV01023319">
    <property type="status" value="NOT_ANNOTATED_CDS"/>
    <property type="molecule type" value="Genomic_DNA"/>
</dbReference>
<reference evidence="3" key="2">
    <citation type="submission" date="2020-05" db="UniProtKB">
        <authorList>
            <consortium name="EnsemblMetazoa"/>
        </authorList>
    </citation>
    <scope>IDENTIFICATION</scope>
</reference>
<evidence type="ECO:0000313" key="4">
    <source>
        <dbReference type="Proteomes" id="UP000030765"/>
    </source>
</evidence>
<name>A0A084WFA1_ANOSI</name>
<organism evidence="2">
    <name type="scientific">Anopheles sinensis</name>
    <name type="common">Mosquito</name>
    <dbReference type="NCBI Taxonomy" id="74873"/>
    <lineage>
        <taxon>Eukaryota</taxon>
        <taxon>Metazoa</taxon>
        <taxon>Ecdysozoa</taxon>
        <taxon>Arthropoda</taxon>
        <taxon>Hexapoda</taxon>
        <taxon>Insecta</taxon>
        <taxon>Pterygota</taxon>
        <taxon>Neoptera</taxon>
        <taxon>Endopterygota</taxon>
        <taxon>Diptera</taxon>
        <taxon>Nematocera</taxon>
        <taxon>Culicoidea</taxon>
        <taxon>Culicidae</taxon>
        <taxon>Anophelinae</taxon>
        <taxon>Anopheles</taxon>
    </lineage>
</organism>
<dbReference type="AlphaFoldDB" id="A0A084WFA1"/>
<reference evidence="2 4" key="1">
    <citation type="journal article" date="2014" name="BMC Genomics">
        <title>Genome sequence of Anopheles sinensis provides insight into genetics basis of mosquito competence for malaria parasites.</title>
        <authorList>
            <person name="Zhou D."/>
            <person name="Zhang D."/>
            <person name="Ding G."/>
            <person name="Shi L."/>
            <person name="Hou Q."/>
            <person name="Ye Y."/>
            <person name="Xu Y."/>
            <person name="Zhou H."/>
            <person name="Xiong C."/>
            <person name="Li S."/>
            <person name="Yu J."/>
            <person name="Hong S."/>
            <person name="Yu X."/>
            <person name="Zou P."/>
            <person name="Chen C."/>
            <person name="Chang X."/>
            <person name="Wang W."/>
            <person name="Lv Y."/>
            <person name="Sun Y."/>
            <person name="Ma L."/>
            <person name="Shen B."/>
            <person name="Zhu C."/>
        </authorList>
    </citation>
    <scope>NUCLEOTIDE SEQUENCE [LARGE SCALE GENOMIC DNA]</scope>
</reference>
<evidence type="ECO:0000313" key="2">
    <source>
        <dbReference type="EMBL" id="KFB48895.1"/>
    </source>
</evidence>
<dbReference type="Proteomes" id="UP000030765">
    <property type="component" value="Unassembled WGS sequence"/>
</dbReference>